<name>A0A9P5TU88_GYMJU</name>
<evidence type="ECO:0000313" key="2">
    <source>
        <dbReference type="Proteomes" id="UP000724874"/>
    </source>
</evidence>
<organism evidence="1 2">
    <name type="scientific">Gymnopilus junonius</name>
    <name type="common">Spectacular rustgill mushroom</name>
    <name type="synonym">Gymnopilus spectabilis subsp. junonius</name>
    <dbReference type="NCBI Taxonomy" id="109634"/>
    <lineage>
        <taxon>Eukaryota</taxon>
        <taxon>Fungi</taxon>
        <taxon>Dikarya</taxon>
        <taxon>Basidiomycota</taxon>
        <taxon>Agaricomycotina</taxon>
        <taxon>Agaricomycetes</taxon>
        <taxon>Agaricomycetidae</taxon>
        <taxon>Agaricales</taxon>
        <taxon>Agaricineae</taxon>
        <taxon>Hymenogastraceae</taxon>
        <taxon>Gymnopilus</taxon>
    </lineage>
</organism>
<dbReference type="GO" id="GO:0006357">
    <property type="term" value="P:regulation of transcription by RNA polymerase II"/>
    <property type="evidence" value="ECO:0007669"/>
    <property type="project" value="InterPro"/>
</dbReference>
<dbReference type="GO" id="GO:0016592">
    <property type="term" value="C:mediator complex"/>
    <property type="evidence" value="ECO:0007669"/>
    <property type="project" value="InterPro"/>
</dbReference>
<sequence>MSTREQRQPVDSLPGGILSAEWIKQVKVLIKTSYLQDLGGMQPVDVPVEDRPKYNELLKELHLYCNDVDQKLQKIYAVAKSEDVMCKLIVINCIVQAQWSMLSTGSNPRYIITFETLKNVSGDIQGILNLVLDVFYAFSKEQEQQDLDQQIQEFRRRLDEIRYPQGPYTTSSPTRRLE</sequence>
<dbReference type="OrthoDB" id="3120089at2759"/>
<accession>A0A9P5TU88</accession>
<comment type="caution">
    <text evidence="1">The sequence shown here is derived from an EMBL/GenBank/DDBJ whole genome shotgun (WGS) entry which is preliminary data.</text>
</comment>
<reference evidence="1" key="1">
    <citation type="submission" date="2020-11" db="EMBL/GenBank/DDBJ databases">
        <authorList>
            <consortium name="DOE Joint Genome Institute"/>
            <person name="Ahrendt S."/>
            <person name="Riley R."/>
            <person name="Andreopoulos W."/>
            <person name="LaButti K."/>
            <person name="Pangilinan J."/>
            <person name="Ruiz-duenas F.J."/>
            <person name="Barrasa J.M."/>
            <person name="Sanchez-Garcia M."/>
            <person name="Camarero S."/>
            <person name="Miyauchi S."/>
            <person name="Serrano A."/>
            <person name="Linde D."/>
            <person name="Babiker R."/>
            <person name="Drula E."/>
            <person name="Ayuso-Fernandez I."/>
            <person name="Pacheco R."/>
            <person name="Padilla G."/>
            <person name="Ferreira P."/>
            <person name="Barriuso J."/>
            <person name="Kellner H."/>
            <person name="Castanera R."/>
            <person name="Alfaro M."/>
            <person name="Ramirez L."/>
            <person name="Pisabarro A.G."/>
            <person name="Kuo A."/>
            <person name="Tritt A."/>
            <person name="Lipzen A."/>
            <person name="He G."/>
            <person name="Yan M."/>
            <person name="Ng V."/>
            <person name="Cullen D."/>
            <person name="Martin F."/>
            <person name="Rosso M.-N."/>
            <person name="Henrissat B."/>
            <person name="Hibbett D."/>
            <person name="Martinez A.T."/>
            <person name="Grigoriev I.V."/>
        </authorList>
    </citation>
    <scope>NUCLEOTIDE SEQUENCE</scope>
    <source>
        <strain evidence="1">AH 44721</strain>
    </source>
</reference>
<dbReference type="Pfam" id="PF05397">
    <property type="entry name" value="Med15_fungi"/>
    <property type="match status" value="1"/>
</dbReference>
<dbReference type="AlphaFoldDB" id="A0A9P5TU88"/>
<proteinExistence type="predicted"/>
<dbReference type="InterPro" id="IPR008626">
    <property type="entry name" value="Mediator_Med15_fun"/>
</dbReference>
<dbReference type="GO" id="GO:0003712">
    <property type="term" value="F:transcription coregulator activity"/>
    <property type="evidence" value="ECO:0007669"/>
    <property type="project" value="InterPro"/>
</dbReference>
<protein>
    <submittedName>
        <fullName evidence="1">Uncharacterized protein</fullName>
    </submittedName>
</protein>
<dbReference type="EMBL" id="JADNYJ010000001">
    <property type="protein sequence ID" value="KAF8914414.1"/>
    <property type="molecule type" value="Genomic_DNA"/>
</dbReference>
<gene>
    <name evidence="1" type="ORF">CPB84DRAFT_1841120</name>
</gene>
<keyword evidence="2" id="KW-1185">Reference proteome</keyword>
<evidence type="ECO:0000313" key="1">
    <source>
        <dbReference type="EMBL" id="KAF8914414.1"/>
    </source>
</evidence>
<dbReference type="Proteomes" id="UP000724874">
    <property type="component" value="Unassembled WGS sequence"/>
</dbReference>